<evidence type="ECO:0000313" key="4">
    <source>
        <dbReference type="Proteomes" id="UP001295423"/>
    </source>
</evidence>
<dbReference type="AlphaFoldDB" id="A0AAD2FEQ1"/>
<name>A0AAD2FEQ1_9STRA</name>
<evidence type="ECO:0008006" key="5">
    <source>
        <dbReference type="Google" id="ProtNLM"/>
    </source>
</evidence>
<feature type="chain" id="PRO_5041943065" description="Phospholipase B-like" evidence="2">
    <location>
        <begin position="28"/>
        <end position="329"/>
    </location>
</feature>
<gene>
    <name evidence="3" type="ORF">CYCCA115_LOCUS3249</name>
</gene>
<feature type="region of interest" description="Disordered" evidence="1">
    <location>
        <begin position="53"/>
        <end position="77"/>
    </location>
</feature>
<evidence type="ECO:0000256" key="2">
    <source>
        <dbReference type="SAM" id="SignalP"/>
    </source>
</evidence>
<evidence type="ECO:0000313" key="3">
    <source>
        <dbReference type="EMBL" id="CAJ1933302.1"/>
    </source>
</evidence>
<feature type="compositionally biased region" description="Polar residues" evidence="1">
    <location>
        <begin position="53"/>
        <end position="67"/>
    </location>
</feature>
<evidence type="ECO:0000256" key="1">
    <source>
        <dbReference type="SAM" id="MobiDB-lite"/>
    </source>
</evidence>
<accession>A0AAD2FEQ1</accession>
<reference evidence="3" key="1">
    <citation type="submission" date="2023-08" db="EMBL/GenBank/DDBJ databases">
        <authorList>
            <person name="Audoor S."/>
            <person name="Bilcke G."/>
        </authorList>
    </citation>
    <scope>NUCLEOTIDE SEQUENCE</scope>
</reference>
<protein>
    <recommendedName>
        <fullName evidence="5">Phospholipase B-like</fullName>
    </recommendedName>
</protein>
<dbReference type="EMBL" id="CAKOGP040000258">
    <property type="protein sequence ID" value="CAJ1933302.1"/>
    <property type="molecule type" value="Genomic_DNA"/>
</dbReference>
<dbReference type="Proteomes" id="UP001295423">
    <property type="component" value="Unassembled WGS sequence"/>
</dbReference>
<comment type="caution">
    <text evidence="3">The sequence shown here is derived from an EMBL/GenBank/DDBJ whole genome shotgun (WGS) entry which is preliminary data.</text>
</comment>
<proteinExistence type="predicted"/>
<keyword evidence="4" id="KW-1185">Reference proteome</keyword>
<organism evidence="3 4">
    <name type="scientific">Cylindrotheca closterium</name>
    <dbReference type="NCBI Taxonomy" id="2856"/>
    <lineage>
        <taxon>Eukaryota</taxon>
        <taxon>Sar</taxon>
        <taxon>Stramenopiles</taxon>
        <taxon>Ochrophyta</taxon>
        <taxon>Bacillariophyta</taxon>
        <taxon>Bacillariophyceae</taxon>
        <taxon>Bacillariophycidae</taxon>
        <taxon>Bacillariales</taxon>
        <taxon>Bacillariaceae</taxon>
        <taxon>Cylindrotheca</taxon>
    </lineage>
</organism>
<keyword evidence="2" id="KW-0732">Signal</keyword>
<feature type="signal peptide" evidence="2">
    <location>
        <begin position="1"/>
        <end position="27"/>
    </location>
</feature>
<sequence length="329" mass="36572">MSSISLLPVFLIVFLLLIGDDLKVVGGFQHEASSKTMLKQESSSFLDTRRWTQSNDIQEQESTSASTGGFGFQAMTPKPIIPSTVQENSDEEVEARLQDEPMFTASTRRDLYNIMRNPFKPHIGAPAPLSWWGSTEDGGDEDHAVEYEESSQFGGILLGKRSSSSSSEVTTSNDIFFWDTYAFTDRMTYDPSTCEGFTVLDDNQVLSAIAILGSSSTAHSIALTKAFEAWLAELAASHWGDLEASRLSVEFLVAFGNELTERLGINHRILSTSLTHDEMEILSEPPFRSHVLPELLEDFQTSDIEVDEEQAEAAASTLWWDQDENSPEY</sequence>